<feature type="chain" id="PRO_5046861365" description="Lipoprotein" evidence="1">
    <location>
        <begin position="27"/>
        <end position="171"/>
    </location>
</feature>
<dbReference type="EMBL" id="JAOTJC010000007">
    <property type="protein sequence ID" value="MCU7554631.1"/>
    <property type="molecule type" value="Genomic_DNA"/>
</dbReference>
<keyword evidence="3" id="KW-1185">Reference proteome</keyword>
<gene>
    <name evidence="2" type="ORF">OCL06_08465</name>
</gene>
<organism evidence="2 3">
    <name type="scientific">Alteromonas salexigens</name>
    <dbReference type="NCBI Taxonomy" id="2982530"/>
    <lineage>
        <taxon>Bacteria</taxon>
        <taxon>Pseudomonadati</taxon>
        <taxon>Pseudomonadota</taxon>
        <taxon>Gammaproteobacteria</taxon>
        <taxon>Alteromonadales</taxon>
        <taxon>Alteromonadaceae</taxon>
        <taxon>Alteromonas/Salinimonas group</taxon>
        <taxon>Alteromonas</taxon>
    </lineage>
</organism>
<evidence type="ECO:0000313" key="3">
    <source>
        <dbReference type="Proteomes" id="UP001209257"/>
    </source>
</evidence>
<sequence>MKTGSRFLRKCVSRLALTGIAAGLLAGCGVGGAQSIEGTWVVTDSARAATTTVSHDDVTLWLGKTFSYQPDRAQLAQNGCLLPKYTEETLDEASVEKTYRVDLRHLDFHAGPVTQVRITCESDASVPGQTLLYQNNQAAYVAWNGVFLRLEKSKPLQSVPEALPADVRGAI</sequence>
<protein>
    <recommendedName>
        <fullName evidence="4">Lipoprotein</fullName>
    </recommendedName>
</protein>
<name>A0ABT2VMT6_9ALTE</name>
<evidence type="ECO:0008006" key="4">
    <source>
        <dbReference type="Google" id="ProtNLM"/>
    </source>
</evidence>
<reference evidence="3" key="1">
    <citation type="submission" date="2023-07" db="EMBL/GenBank/DDBJ databases">
        <title>Study on multiphase classification of strain Alteromonas salexigens isolated from the Yellow Sea.</title>
        <authorList>
            <person name="Sun L."/>
        </authorList>
    </citation>
    <scope>NUCLEOTIDE SEQUENCE [LARGE SCALE GENOMIC DNA]</scope>
    <source>
        <strain evidence="3">ASW11-19</strain>
    </source>
</reference>
<proteinExistence type="predicted"/>
<dbReference type="Proteomes" id="UP001209257">
    <property type="component" value="Unassembled WGS sequence"/>
</dbReference>
<keyword evidence="1" id="KW-0732">Signal</keyword>
<feature type="signal peptide" evidence="1">
    <location>
        <begin position="1"/>
        <end position="26"/>
    </location>
</feature>
<evidence type="ECO:0000313" key="2">
    <source>
        <dbReference type="EMBL" id="MCU7554631.1"/>
    </source>
</evidence>
<dbReference type="RefSeq" id="WP_262993445.1">
    <property type="nucleotide sequence ID" value="NZ_JAOTJC010000007.1"/>
</dbReference>
<evidence type="ECO:0000256" key="1">
    <source>
        <dbReference type="SAM" id="SignalP"/>
    </source>
</evidence>
<dbReference type="PROSITE" id="PS51257">
    <property type="entry name" value="PROKAR_LIPOPROTEIN"/>
    <property type="match status" value="1"/>
</dbReference>
<accession>A0ABT2VMT6</accession>
<comment type="caution">
    <text evidence="2">The sequence shown here is derived from an EMBL/GenBank/DDBJ whole genome shotgun (WGS) entry which is preliminary data.</text>
</comment>